<evidence type="ECO:0000313" key="10">
    <source>
        <dbReference type="Proteomes" id="UP000578819"/>
    </source>
</evidence>
<dbReference type="InterPro" id="IPR044049">
    <property type="entry name" value="EccD_transm"/>
</dbReference>
<feature type="transmembrane region" description="Helical" evidence="7">
    <location>
        <begin position="178"/>
        <end position="200"/>
    </location>
</feature>
<feature type="transmembrane region" description="Helical" evidence="7">
    <location>
        <begin position="212"/>
        <end position="233"/>
    </location>
</feature>
<accession>A0A7W7SKE6</accession>
<name>A0A7W7SKE6_9ACTN</name>
<keyword evidence="3" id="KW-1003">Cell membrane</keyword>
<dbReference type="InterPro" id="IPR024962">
    <property type="entry name" value="YukD-like"/>
</dbReference>
<evidence type="ECO:0000256" key="2">
    <source>
        <dbReference type="ARBA" id="ARBA00006162"/>
    </source>
</evidence>
<keyword evidence="4 7" id="KW-0812">Transmembrane</keyword>
<evidence type="ECO:0000256" key="3">
    <source>
        <dbReference type="ARBA" id="ARBA00022475"/>
    </source>
</evidence>
<evidence type="ECO:0000313" key="9">
    <source>
        <dbReference type="EMBL" id="MBB4956429.1"/>
    </source>
</evidence>
<dbReference type="Pfam" id="PF19053">
    <property type="entry name" value="EccD"/>
    <property type="match status" value="1"/>
</dbReference>
<dbReference type="Pfam" id="PF08817">
    <property type="entry name" value="YukD"/>
    <property type="match status" value="1"/>
</dbReference>
<dbReference type="Proteomes" id="UP000578819">
    <property type="component" value="Unassembled WGS sequence"/>
</dbReference>
<feature type="transmembrane region" description="Helical" evidence="7">
    <location>
        <begin position="147"/>
        <end position="166"/>
    </location>
</feature>
<feature type="transmembrane region" description="Helical" evidence="7">
    <location>
        <begin position="405"/>
        <end position="423"/>
    </location>
</feature>
<sequence>MSTARGELCRLLVVGPTSRVDVSLPTHIPLADLMPALLSALGSDLADRGLEHSGWIVQRLGGPALDESCTVDDLDLLDGEVVHVRPRTDQIPPLAYDDLVDGISTGIRKRSGRWSPQTTRITALLLFAAWLAAGLASMWMWPDVPGRPTLLAGTALLCFAAGFAVVRKLADRATAGILGAASVAAAVLTTLAALVPYVSLAGAAGTYFVPQVIFASATAGILAALLVVVFVFPRTNWRQITVGLLAAWLLVAVGLGVRAQTTLDWAAIAAIVVTGTTVLRSAVPALAFKLAGFALPQMPAEPADLQKDIDPEPAAEVLTRAAAADRFMTALYAALGLVSGAAMVWLAATPGWAPPLAAWLAAVAQILVTRAMTSTWHRLALAGPALLAMATWCLTATVVRGPLAAQLAVGCCLVLVVACGLAARIPAGRRFTPIWGRLGDWVHTGAVAALVPIVVVITGLIDVIRARVG</sequence>
<dbReference type="GO" id="GO:0005886">
    <property type="term" value="C:plasma membrane"/>
    <property type="evidence" value="ECO:0007669"/>
    <property type="project" value="UniProtKB-SubCell"/>
</dbReference>
<dbReference type="InterPro" id="IPR006707">
    <property type="entry name" value="T7SS_EccD"/>
</dbReference>
<feature type="transmembrane region" description="Helical" evidence="7">
    <location>
        <begin position="240"/>
        <end position="259"/>
    </location>
</feature>
<dbReference type="AlphaFoldDB" id="A0A7W7SKE6"/>
<evidence type="ECO:0000256" key="6">
    <source>
        <dbReference type="ARBA" id="ARBA00023136"/>
    </source>
</evidence>
<dbReference type="EMBL" id="JACHJW010000001">
    <property type="protein sequence ID" value="MBB4956429.1"/>
    <property type="molecule type" value="Genomic_DNA"/>
</dbReference>
<feature type="transmembrane region" description="Helical" evidence="7">
    <location>
        <begin position="327"/>
        <end position="346"/>
    </location>
</feature>
<comment type="caution">
    <text evidence="9">The sequence shown here is derived from an EMBL/GenBank/DDBJ whole genome shotgun (WGS) entry which is preliminary data.</text>
</comment>
<evidence type="ECO:0000256" key="1">
    <source>
        <dbReference type="ARBA" id="ARBA00004651"/>
    </source>
</evidence>
<organism evidence="9 10">
    <name type="scientific">Micromonospora polyrhachis</name>
    <dbReference type="NCBI Taxonomy" id="1282883"/>
    <lineage>
        <taxon>Bacteria</taxon>
        <taxon>Bacillati</taxon>
        <taxon>Actinomycetota</taxon>
        <taxon>Actinomycetes</taxon>
        <taxon>Micromonosporales</taxon>
        <taxon>Micromonosporaceae</taxon>
        <taxon>Micromonospora</taxon>
    </lineage>
</organism>
<feature type="transmembrane region" description="Helical" evidence="7">
    <location>
        <begin position="379"/>
        <end position="399"/>
    </location>
</feature>
<protein>
    <submittedName>
        <fullName evidence="9">Type VII secretion integral membrane protein EccD</fullName>
    </submittedName>
</protein>
<dbReference type="Gene3D" id="3.10.20.90">
    <property type="entry name" value="Phosphatidylinositol 3-kinase Catalytic Subunit, Chain A, domain 1"/>
    <property type="match status" value="1"/>
</dbReference>
<keyword evidence="5 7" id="KW-1133">Transmembrane helix</keyword>
<keyword evidence="10" id="KW-1185">Reference proteome</keyword>
<evidence type="ECO:0000256" key="7">
    <source>
        <dbReference type="SAM" id="Phobius"/>
    </source>
</evidence>
<gene>
    <name evidence="9" type="ORF">FHR38_000162</name>
</gene>
<comment type="similarity">
    <text evidence="2">Belongs to the EccD/Snm4 family.</text>
</comment>
<reference evidence="9 10" key="1">
    <citation type="submission" date="2020-08" db="EMBL/GenBank/DDBJ databases">
        <title>Sequencing the genomes of 1000 actinobacteria strains.</title>
        <authorList>
            <person name="Klenk H.-P."/>
        </authorList>
    </citation>
    <scope>NUCLEOTIDE SEQUENCE [LARGE SCALE GENOMIC DNA]</scope>
    <source>
        <strain evidence="9 10">DSM 45886</strain>
    </source>
</reference>
<dbReference type="PIRSF" id="PIRSF017804">
    <property type="entry name" value="Secretion_EccD1"/>
    <property type="match status" value="1"/>
</dbReference>
<dbReference type="NCBIfam" id="TIGR03920">
    <property type="entry name" value="T7SS_EccD"/>
    <property type="match status" value="1"/>
</dbReference>
<dbReference type="RefSeq" id="WP_184531887.1">
    <property type="nucleotide sequence ID" value="NZ_JACHJW010000001.1"/>
</dbReference>
<proteinExistence type="inferred from homology"/>
<feature type="transmembrane region" description="Helical" evidence="7">
    <location>
        <begin position="118"/>
        <end position="141"/>
    </location>
</feature>
<feature type="transmembrane region" description="Helical" evidence="7">
    <location>
        <begin position="265"/>
        <end position="288"/>
    </location>
</feature>
<feature type="transmembrane region" description="Helical" evidence="7">
    <location>
        <begin position="444"/>
        <end position="464"/>
    </location>
</feature>
<comment type="subcellular location">
    <subcellularLocation>
        <location evidence="1">Cell membrane</location>
        <topology evidence="1">Multi-pass membrane protein</topology>
    </subcellularLocation>
</comment>
<evidence type="ECO:0000256" key="5">
    <source>
        <dbReference type="ARBA" id="ARBA00022989"/>
    </source>
</evidence>
<keyword evidence="6 7" id="KW-0472">Membrane</keyword>
<evidence type="ECO:0000259" key="8">
    <source>
        <dbReference type="Pfam" id="PF19053"/>
    </source>
</evidence>
<evidence type="ECO:0000256" key="4">
    <source>
        <dbReference type="ARBA" id="ARBA00022692"/>
    </source>
</evidence>
<feature type="domain" description="EccD-like transmembrane" evidence="8">
    <location>
        <begin position="119"/>
        <end position="465"/>
    </location>
</feature>